<protein>
    <submittedName>
        <fullName evidence="3">Mobile element protein</fullName>
    </submittedName>
    <submittedName>
        <fullName evidence="4">Transposase of IS4/5 family DUF4096</fullName>
    </submittedName>
</protein>
<dbReference type="AlphaFoldDB" id="A0AAC8TEV2"/>
<gene>
    <name evidence="3" type="ORF">AA314_04969</name>
    <name evidence="4" type="ORF">ATI61_115189</name>
</gene>
<dbReference type="PANTHER" id="PTHR30007">
    <property type="entry name" value="PHP DOMAIN PROTEIN"/>
    <property type="match status" value="1"/>
</dbReference>
<dbReference type="NCBIfam" id="NF033580">
    <property type="entry name" value="transpos_IS5_3"/>
    <property type="match status" value="1"/>
</dbReference>
<dbReference type="GO" id="GO:0003677">
    <property type="term" value="F:DNA binding"/>
    <property type="evidence" value="ECO:0007669"/>
    <property type="project" value="InterPro"/>
</dbReference>
<dbReference type="GO" id="GO:0004803">
    <property type="term" value="F:transposase activity"/>
    <property type="evidence" value="ECO:0007669"/>
    <property type="project" value="InterPro"/>
</dbReference>
<dbReference type="PANTHER" id="PTHR30007:SF0">
    <property type="entry name" value="TRANSPOSASE"/>
    <property type="match status" value="1"/>
</dbReference>
<evidence type="ECO:0000313" key="6">
    <source>
        <dbReference type="Proteomes" id="UP000256345"/>
    </source>
</evidence>
<dbReference type="InterPro" id="IPR002559">
    <property type="entry name" value="Transposase_11"/>
</dbReference>
<name>A0AAC8TEV2_9BACT</name>
<evidence type="ECO:0000313" key="3">
    <source>
        <dbReference type="EMBL" id="AKJ03343.1"/>
    </source>
</evidence>
<reference evidence="4 6" key="2">
    <citation type="submission" date="2018-08" db="EMBL/GenBank/DDBJ databases">
        <title>Genomic Encyclopedia of Archaeal and Bacterial Type Strains, Phase II (KMG-II): from individual species to whole genera.</title>
        <authorList>
            <person name="Goeker M."/>
        </authorList>
    </citation>
    <scope>NUCLEOTIDE SEQUENCE [LARGE SCALE GENOMIC DNA]</scope>
    <source>
        <strain evidence="4 6">DSM 2261</strain>
    </source>
</reference>
<accession>A0AAC8TEV2</accession>
<reference evidence="3 5" key="1">
    <citation type="submission" date="2015-05" db="EMBL/GenBank/DDBJ databases">
        <title>Genome assembly of Archangium gephyra DSM 2261.</title>
        <authorList>
            <person name="Sharma G."/>
            <person name="Subramanian S."/>
        </authorList>
    </citation>
    <scope>NUCLEOTIDE SEQUENCE [LARGE SCALE GENOMIC DNA]</scope>
    <source>
        <strain evidence="3 5">DSM 2261</strain>
    </source>
</reference>
<dbReference type="Proteomes" id="UP000035579">
    <property type="component" value="Chromosome"/>
</dbReference>
<dbReference type="Pfam" id="PF01609">
    <property type="entry name" value="DDE_Tnp_1"/>
    <property type="match status" value="1"/>
</dbReference>
<organism evidence="3 5">
    <name type="scientific">Archangium gephyra</name>
    <dbReference type="NCBI Taxonomy" id="48"/>
    <lineage>
        <taxon>Bacteria</taxon>
        <taxon>Pseudomonadati</taxon>
        <taxon>Myxococcota</taxon>
        <taxon>Myxococcia</taxon>
        <taxon>Myxococcales</taxon>
        <taxon>Cystobacterineae</taxon>
        <taxon>Archangiaceae</taxon>
        <taxon>Archangium</taxon>
    </lineage>
</organism>
<dbReference type="EMBL" id="QUMU01000015">
    <property type="protein sequence ID" value="REG24146.1"/>
    <property type="molecule type" value="Genomic_DNA"/>
</dbReference>
<evidence type="ECO:0000313" key="4">
    <source>
        <dbReference type="EMBL" id="REG24146.1"/>
    </source>
</evidence>
<dbReference type="EMBL" id="CP011509">
    <property type="protein sequence ID" value="AKJ03343.1"/>
    <property type="molecule type" value="Genomic_DNA"/>
</dbReference>
<evidence type="ECO:0000259" key="2">
    <source>
        <dbReference type="Pfam" id="PF01609"/>
    </source>
</evidence>
<sequence length="244" mass="27790">MFLGPGSHRVQGNTLILLVLRTGMQWRALKATGVCGPSSAYRRFREWLEAGVFWEFWRQGLLMYEALGGIDWEWLAVDGAQGKAPLGGEKTGPNPTDRGKKGSKRSVLCDGRGVPIGLVVGGANTKGHKLLRQTLESIPVPRPGSTSQQPQGLCLDAGYDYDEVRRVAEDFGLTLHVRPRDYRTREMERSAHKKARRWVVERAHSWHNRFRRILVRWEKREDTWLAMLHLACGVIAWFHRVLPE</sequence>
<evidence type="ECO:0000313" key="5">
    <source>
        <dbReference type="Proteomes" id="UP000035579"/>
    </source>
</evidence>
<dbReference type="GO" id="GO:0006313">
    <property type="term" value="P:DNA transposition"/>
    <property type="evidence" value="ECO:0007669"/>
    <property type="project" value="InterPro"/>
</dbReference>
<dbReference type="Proteomes" id="UP000256345">
    <property type="component" value="Unassembled WGS sequence"/>
</dbReference>
<dbReference type="KEGG" id="age:AA314_04969"/>
<keyword evidence="6" id="KW-1185">Reference proteome</keyword>
<proteinExistence type="predicted"/>
<feature type="region of interest" description="Disordered" evidence="1">
    <location>
        <begin position="84"/>
        <end position="105"/>
    </location>
</feature>
<feature type="domain" description="Transposase IS4-like" evidence="2">
    <location>
        <begin position="89"/>
        <end position="232"/>
    </location>
</feature>
<evidence type="ECO:0000256" key="1">
    <source>
        <dbReference type="SAM" id="MobiDB-lite"/>
    </source>
</evidence>